<comment type="caution">
    <text evidence="3">The sequence shown here is derived from an EMBL/GenBank/DDBJ whole genome shotgun (WGS) entry which is preliminary data.</text>
</comment>
<feature type="non-terminal residue" evidence="3">
    <location>
        <position position="132"/>
    </location>
</feature>
<dbReference type="InterPro" id="IPR000172">
    <property type="entry name" value="GMC_OxRdtase_N"/>
</dbReference>
<dbReference type="InterPro" id="IPR036188">
    <property type="entry name" value="FAD/NAD-bd_sf"/>
</dbReference>
<evidence type="ECO:0000313" key="3">
    <source>
        <dbReference type="EMBL" id="RFU30941.1"/>
    </source>
</evidence>
<dbReference type="Proteomes" id="UP000258309">
    <property type="component" value="Unassembled WGS sequence"/>
</dbReference>
<dbReference type="GO" id="GO:0050660">
    <property type="term" value="F:flavin adenine dinucleotide binding"/>
    <property type="evidence" value="ECO:0007669"/>
    <property type="project" value="InterPro"/>
</dbReference>
<name>A0A3E2HCV1_SCYLI</name>
<evidence type="ECO:0000313" key="4">
    <source>
        <dbReference type="Proteomes" id="UP000258309"/>
    </source>
</evidence>
<dbReference type="InterPro" id="IPR012132">
    <property type="entry name" value="GMC_OxRdtase"/>
</dbReference>
<dbReference type="Pfam" id="PF00732">
    <property type="entry name" value="GMC_oxred_N"/>
    <property type="match status" value="1"/>
</dbReference>
<proteinExistence type="inferred from homology"/>
<dbReference type="SUPFAM" id="SSF51905">
    <property type="entry name" value="FAD/NAD(P)-binding domain"/>
    <property type="match status" value="1"/>
</dbReference>
<protein>
    <recommendedName>
        <fullName evidence="2">Glucose-methanol-choline oxidoreductase N-terminal domain-containing protein</fullName>
    </recommendedName>
</protein>
<gene>
    <name evidence="3" type="ORF">B7463_g5394</name>
</gene>
<dbReference type="PANTHER" id="PTHR11552:SF134">
    <property type="entry name" value="GLUCOSE-METHANOL-CHOLINE OXIDOREDUCTASE N-TERMINAL DOMAIN-CONTAINING PROTEIN"/>
    <property type="match status" value="1"/>
</dbReference>
<organism evidence="3 4">
    <name type="scientific">Scytalidium lignicola</name>
    <name type="common">Hyphomycete</name>
    <dbReference type="NCBI Taxonomy" id="5539"/>
    <lineage>
        <taxon>Eukaryota</taxon>
        <taxon>Fungi</taxon>
        <taxon>Dikarya</taxon>
        <taxon>Ascomycota</taxon>
        <taxon>Pezizomycotina</taxon>
        <taxon>Leotiomycetes</taxon>
        <taxon>Leotiomycetes incertae sedis</taxon>
        <taxon>Scytalidium</taxon>
    </lineage>
</organism>
<dbReference type="OMA" id="NWRIATG"/>
<feature type="domain" description="Glucose-methanol-choline oxidoreductase N-terminal" evidence="2">
    <location>
        <begin position="7"/>
        <end position="129"/>
    </location>
</feature>
<evidence type="ECO:0000256" key="1">
    <source>
        <dbReference type="ARBA" id="ARBA00010790"/>
    </source>
</evidence>
<keyword evidence="4" id="KW-1185">Reference proteome</keyword>
<feature type="non-terminal residue" evidence="3">
    <location>
        <position position="1"/>
    </location>
</feature>
<reference evidence="3 4" key="1">
    <citation type="submission" date="2018-05" db="EMBL/GenBank/DDBJ databases">
        <title>Draft genome sequence of Scytalidium lignicola DSM 105466, a ubiquitous saprotrophic fungus.</title>
        <authorList>
            <person name="Buettner E."/>
            <person name="Gebauer A.M."/>
            <person name="Hofrichter M."/>
            <person name="Liers C."/>
            <person name="Kellner H."/>
        </authorList>
    </citation>
    <scope>NUCLEOTIDE SEQUENCE [LARGE SCALE GENOMIC DNA]</scope>
    <source>
        <strain evidence="3 4">DSM 105466</strain>
    </source>
</reference>
<comment type="similarity">
    <text evidence="1">Belongs to the GMC oxidoreductase family.</text>
</comment>
<dbReference type="Gene3D" id="3.50.50.60">
    <property type="entry name" value="FAD/NAD(P)-binding domain"/>
    <property type="match status" value="1"/>
</dbReference>
<dbReference type="PANTHER" id="PTHR11552">
    <property type="entry name" value="GLUCOSE-METHANOL-CHOLINE GMC OXIDOREDUCTASE"/>
    <property type="match status" value="1"/>
</dbReference>
<sequence>MAVKHDFIIVGADPAGSTTAYELAKSASKPSVLLIEAGGWNNDANWRIATGRFEAMKNTATNWGYKSVPQEQLNNREIDFSREEVVGGSTEINFGFWTVGSKDDYNDWADILADDSFNWENTQRRLKKMTWN</sequence>
<dbReference type="AlphaFoldDB" id="A0A3E2HCV1"/>
<dbReference type="EMBL" id="NCSJ02000088">
    <property type="protein sequence ID" value="RFU30941.1"/>
    <property type="molecule type" value="Genomic_DNA"/>
</dbReference>
<dbReference type="GO" id="GO:0016614">
    <property type="term" value="F:oxidoreductase activity, acting on CH-OH group of donors"/>
    <property type="evidence" value="ECO:0007669"/>
    <property type="project" value="InterPro"/>
</dbReference>
<evidence type="ECO:0000259" key="2">
    <source>
        <dbReference type="Pfam" id="PF00732"/>
    </source>
</evidence>
<dbReference type="Gene3D" id="3.30.560.10">
    <property type="entry name" value="Glucose Oxidase, domain 3"/>
    <property type="match status" value="1"/>
</dbReference>
<dbReference type="STRING" id="5539.A0A3E2HCV1"/>
<accession>A0A3E2HCV1</accession>
<dbReference type="OrthoDB" id="269227at2759"/>